<dbReference type="Proteomes" id="UP001208938">
    <property type="component" value="Unassembled WGS sequence"/>
</dbReference>
<sequence length="308" mass="32574">MERAGVPHPLRPGFQRLAAAAFDAADYLSLRDPGSVRMAGLAAGGPAQVVPDPVLGLARMWPKASLRGDFDRLAQRLGLTTRDGILAVSVRRRSLGDVPVAVFAQDLGARCKALNLTPVMIGLGSAHSDDRIAREVSAALTAMGCQNAALDQPEQLRDIAALIAYASAYAGSSLHGYIAAAAYGTPGLLVARPAYRKFDGLVQHLDRDADKVNDWAQALGRLSDAVGQPHTTLSSGVQRALTQHWNQIAAAINGGATPRRAARLRFAALSMGEGMRQQNALWAMLPYTTARDRAAALSGGDVAHKEPF</sequence>
<dbReference type="EMBL" id="JAPDFL010000001">
    <property type="protein sequence ID" value="MCW1934508.1"/>
    <property type="molecule type" value="Genomic_DNA"/>
</dbReference>
<evidence type="ECO:0000259" key="1">
    <source>
        <dbReference type="Pfam" id="PF04230"/>
    </source>
</evidence>
<accession>A0ABT3H3Z3</accession>
<reference evidence="2 3" key="1">
    <citation type="submission" date="2022-10" db="EMBL/GenBank/DDBJ databases">
        <title>Pararhodobacter sp. nov., isolated from marine algae.</title>
        <authorList>
            <person name="Choi B.J."/>
            <person name="Kim J.M."/>
            <person name="Lee J.K."/>
            <person name="Choi D.G."/>
            <person name="Jeon C.O."/>
        </authorList>
    </citation>
    <scope>NUCLEOTIDE SEQUENCE [LARGE SCALE GENOMIC DNA]</scope>
    <source>
        <strain evidence="2 3">ZQ420</strain>
    </source>
</reference>
<evidence type="ECO:0000313" key="3">
    <source>
        <dbReference type="Proteomes" id="UP001208938"/>
    </source>
</evidence>
<dbReference type="GO" id="GO:0016740">
    <property type="term" value="F:transferase activity"/>
    <property type="evidence" value="ECO:0007669"/>
    <property type="project" value="UniProtKB-KW"/>
</dbReference>
<proteinExistence type="predicted"/>
<comment type="caution">
    <text evidence="2">The sequence shown here is derived from an EMBL/GenBank/DDBJ whole genome shotgun (WGS) entry which is preliminary data.</text>
</comment>
<feature type="domain" description="Polysaccharide pyruvyl transferase" evidence="1">
    <location>
        <begin position="4"/>
        <end position="191"/>
    </location>
</feature>
<gene>
    <name evidence="2" type="ORF">OKW52_20185</name>
</gene>
<name>A0ABT3H3Z3_9RHOB</name>
<protein>
    <submittedName>
        <fullName evidence="2">Polysaccharide pyruvyl transferase family protein</fullName>
    </submittedName>
</protein>
<keyword evidence="3" id="KW-1185">Reference proteome</keyword>
<dbReference type="InterPro" id="IPR007345">
    <property type="entry name" value="Polysacch_pyruvyl_Trfase"/>
</dbReference>
<evidence type="ECO:0000313" key="2">
    <source>
        <dbReference type="EMBL" id="MCW1934508.1"/>
    </source>
</evidence>
<dbReference type="Pfam" id="PF04230">
    <property type="entry name" value="PS_pyruv_trans"/>
    <property type="match status" value="1"/>
</dbReference>
<keyword evidence="2" id="KW-0808">Transferase</keyword>
<organism evidence="2 3">
    <name type="scientific">Pararhodobacter zhoushanensis</name>
    <dbReference type="NCBI Taxonomy" id="2479545"/>
    <lineage>
        <taxon>Bacteria</taxon>
        <taxon>Pseudomonadati</taxon>
        <taxon>Pseudomonadota</taxon>
        <taxon>Alphaproteobacteria</taxon>
        <taxon>Rhodobacterales</taxon>
        <taxon>Paracoccaceae</taxon>
        <taxon>Pararhodobacter</taxon>
    </lineage>
</organism>